<dbReference type="EMBL" id="JBHUEE010000006">
    <property type="protein sequence ID" value="MFD1718582.1"/>
    <property type="molecule type" value="Genomic_DNA"/>
</dbReference>
<keyword evidence="2" id="KW-1185">Reference proteome</keyword>
<name>A0ABW4L6N4_9MICO</name>
<evidence type="ECO:0000313" key="2">
    <source>
        <dbReference type="Proteomes" id="UP001597277"/>
    </source>
</evidence>
<dbReference type="CDD" id="cd00586">
    <property type="entry name" value="4HBT"/>
    <property type="match status" value="1"/>
</dbReference>
<dbReference type="SUPFAM" id="SSF54637">
    <property type="entry name" value="Thioesterase/thiol ester dehydrase-isomerase"/>
    <property type="match status" value="1"/>
</dbReference>
<evidence type="ECO:0000313" key="1">
    <source>
        <dbReference type="EMBL" id="MFD1718582.1"/>
    </source>
</evidence>
<dbReference type="PANTHER" id="PTHR31793:SF2">
    <property type="entry name" value="BLR1345 PROTEIN"/>
    <property type="match status" value="1"/>
</dbReference>
<dbReference type="PANTHER" id="PTHR31793">
    <property type="entry name" value="4-HYDROXYBENZOYL-COA THIOESTERASE FAMILY MEMBER"/>
    <property type="match status" value="1"/>
</dbReference>
<dbReference type="Pfam" id="PF13279">
    <property type="entry name" value="4HBT_2"/>
    <property type="match status" value="1"/>
</dbReference>
<comment type="caution">
    <text evidence="1">The sequence shown here is derived from an EMBL/GenBank/DDBJ whole genome shotgun (WGS) entry which is preliminary data.</text>
</comment>
<dbReference type="RefSeq" id="WP_388007152.1">
    <property type="nucleotide sequence ID" value="NZ_JBHUEE010000006.1"/>
</dbReference>
<organism evidence="1 2">
    <name type="scientific">Georgenia deserti</name>
    <dbReference type="NCBI Taxonomy" id="2093781"/>
    <lineage>
        <taxon>Bacteria</taxon>
        <taxon>Bacillati</taxon>
        <taxon>Actinomycetota</taxon>
        <taxon>Actinomycetes</taxon>
        <taxon>Micrococcales</taxon>
        <taxon>Bogoriellaceae</taxon>
        <taxon>Georgenia</taxon>
    </lineage>
</organism>
<dbReference type="InterPro" id="IPR029069">
    <property type="entry name" value="HotDog_dom_sf"/>
</dbReference>
<accession>A0ABW4L6N4</accession>
<reference evidence="2" key="1">
    <citation type="journal article" date="2019" name="Int. J. Syst. Evol. Microbiol.">
        <title>The Global Catalogue of Microorganisms (GCM) 10K type strain sequencing project: providing services to taxonomists for standard genome sequencing and annotation.</title>
        <authorList>
            <consortium name="The Broad Institute Genomics Platform"/>
            <consortium name="The Broad Institute Genome Sequencing Center for Infectious Disease"/>
            <person name="Wu L."/>
            <person name="Ma J."/>
        </authorList>
    </citation>
    <scope>NUCLEOTIDE SEQUENCE [LARGE SCALE GENOMIC DNA]</scope>
    <source>
        <strain evidence="2">JCM 17130</strain>
    </source>
</reference>
<sequence length="156" mass="16931">MSAGPAALSPWWELVRDEWIDYNGHLSEAYYVLVFGHATDSVMEQVGLGPDYRAAQGASLYTVEAHVRYLDEVLSGAELEVRSAVIGATDKLLRIWHEMWCADTLRASEEILGVHVAQGRSAPFPADVVERIDALVTEPVPDAGRAIAVGPASSAR</sequence>
<dbReference type="InterPro" id="IPR050563">
    <property type="entry name" value="4-hydroxybenzoyl-CoA_TE"/>
</dbReference>
<gene>
    <name evidence="1" type="ORF">ACFSE6_12110</name>
</gene>
<dbReference type="Proteomes" id="UP001597277">
    <property type="component" value="Unassembled WGS sequence"/>
</dbReference>
<dbReference type="Gene3D" id="3.10.129.10">
    <property type="entry name" value="Hotdog Thioesterase"/>
    <property type="match status" value="1"/>
</dbReference>
<protein>
    <submittedName>
        <fullName evidence="1">Thioesterase family protein</fullName>
    </submittedName>
</protein>
<proteinExistence type="predicted"/>